<evidence type="ECO:0000256" key="1">
    <source>
        <dbReference type="SAM" id="Phobius"/>
    </source>
</evidence>
<feature type="transmembrane region" description="Helical" evidence="1">
    <location>
        <begin position="12"/>
        <end position="40"/>
    </location>
</feature>
<accession>A0AAQ4ESA8</accession>
<dbReference type="Proteomes" id="UP001321473">
    <property type="component" value="Unassembled WGS sequence"/>
</dbReference>
<dbReference type="AlphaFoldDB" id="A0AAQ4ESA8"/>
<organism evidence="2 3">
    <name type="scientific">Amblyomma americanum</name>
    <name type="common">Lone star tick</name>
    <dbReference type="NCBI Taxonomy" id="6943"/>
    <lineage>
        <taxon>Eukaryota</taxon>
        <taxon>Metazoa</taxon>
        <taxon>Ecdysozoa</taxon>
        <taxon>Arthropoda</taxon>
        <taxon>Chelicerata</taxon>
        <taxon>Arachnida</taxon>
        <taxon>Acari</taxon>
        <taxon>Parasitiformes</taxon>
        <taxon>Ixodida</taxon>
        <taxon>Ixodoidea</taxon>
        <taxon>Ixodidae</taxon>
        <taxon>Amblyomminae</taxon>
        <taxon>Amblyomma</taxon>
    </lineage>
</organism>
<keyword evidence="1" id="KW-0472">Membrane</keyword>
<name>A0AAQ4ESA8_AMBAM</name>
<gene>
    <name evidence="2" type="ORF">V5799_029059</name>
</gene>
<comment type="caution">
    <text evidence="2">The sequence shown here is derived from an EMBL/GenBank/DDBJ whole genome shotgun (WGS) entry which is preliminary data.</text>
</comment>
<keyword evidence="3" id="KW-1185">Reference proteome</keyword>
<protein>
    <submittedName>
        <fullName evidence="2">Uncharacterized protein</fullName>
    </submittedName>
</protein>
<keyword evidence="1" id="KW-0812">Transmembrane</keyword>
<dbReference type="EMBL" id="JARKHS020011673">
    <property type="protein sequence ID" value="KAK8777597.1"/>
    <property type="molecule type" value="Genomic_DNA"/>
</dbReference>
<evidence type="ECO:0000313" key="2">
    <source>
        <dbReference type="EMBL" id="KAK8777597.1"/>
    </source>
</evidence>
<proteinExistence type="predicted"/>
<sequence>MTWLPSVSALEYHIILLLGFGLLTQSNDVILLRCCFYIFINLLYPKASENCFCTFQMLSFRLLKPGF</sequence>
<reference evidence="2 3" key="1">
    <citation type="journal article" date="2023" name="Arcadia Sci">
        <title>De novo assembly of a long-read Amblyomma americanum tick genome.</title>
        <authorList>
            <person name="Chou S."/>
            <person name="Poskanzer K.E."/>
            <person name="Rollins M."/>
            <person name="Thuy-Boun P.S."/>
        </authorList>
    </citation>
    <scope>NUCLEOTIDE SEQUENCE [LARGE SCALE GENOMIC DNA]</scope>
    <source>
        <strain evidence="2">F_SG_1</strain>
        <tissue evidence="2">Salivary glands</tissue>
    </source>
</reference>
<evidence type="ECO:0000313" key="3">
    <source>
        <dbReference type="Proteomes" id="UP001321473"/>
    </source>
</evidence>
<keyword evidence="1" id="KW-1133">Transmembrane helix</keyword>